<gene>
    <name evidence="1" type="ORF">AVEN_28816_1</name>
</gene>
<evidence type="ECO:0000313" key="2">
    <source>
        <dbReference type="Proteomes" id="UP000499080"/>
    </source>
</evidence>
<dbReference type="AlphaFoldDB" id="A0A4Y2PL44"/>
<reference evidence="1 2" key="1">
    <citation type="journal article" date="2019" name="Sci. Rep.">
        <title>Orb-weaving spider Araneus ventricosus genome elucidates the spidroin gene catalogue.</title>
        <authorList>
            <person name="Kono N."/>
            <person name="Nakamura H."/>
            <person name="Ohtoshi R."/>
            <person name="Moran D.A.P."/>
            <person name="Shinohara A."/>
            <person name="Yoshida Y."/>
            <person name="Fujiwara M."/>
            <person name="Mori M."/>
            <person name="Tomita M."/>
            <person name="Arakawa K."/>
        </authorList>
    </citation>
    <scope>NUCLEOTIDE SEQUENCE [LARGE SCALE GENOMIC DNA]</scope>
</reference>
<keyword evidence="2" id="KW-1185">Reference proteome</keyword>
<dbReference type="Proteomes" id="UP000499080">
    <property type="component" value="Unassembled WGS sequence"/>
</dbReference>
<proteinExistence type="predicted"/>
<accession>A0A4Y2PL44</accession>
<sequence>MKIIENRWKRSPRGPSLLLEKSFGRRALLNVCLRCLRQYVPAVSDIMSLEKITGLKVDNDIDEQGKQSERQPPRRSYGVALCFTARSCGEDLVRGGGGNSKETIFRRNNRKAESTVGGNCCIVH</sequence>
<organism evidence="1 2">
    <name type="scientific">Araneus ventricosus</name>
    <name type="common">Orbweaver spider</name>
    <name type="synonym">Epeira ventricosa</name>
    <dbReference type="NCBI Taxonomy" id="182803"/>
    <lineage>
        <taxon>Eukaryota</taxon>
        <taxon>Metazoa</taxon>
        <taxon>Ecdysozoa</taxon>
        <taxon>Arthropoda</taxon>
        <taxon>Chelicerata</taxon>
        <taxon>Arachnida</taxon>
        <taxon>Araneae</taxon>
        <taxon>Araneomorphae</taxon>
        <taxon>Entelegynae</taxon>
        <taxon>Araneoidea</taxon>
        <taxon>Araneidae</taxon>
        <taxon>Araneus</taxon>
    </lineage>
</organism>
<comment type="caution">
    <text evidence="1">The sequence shown here is derived from an EMBL/GenBank/DDBJ whole genome shotgun (WGS) entry which is preliminary data.</text>
</comment>
<protein>
    <submittedName>
        <fullName evidence="1">Uncharacterized protein</fullName>
    </submittedName>
</protein>
<evidence type="ECO:0000313" key="1">
    <source>
        <dbReference type="EMBL" id="GBN52675.1"/>
    </source>
</evidence>
<dbReference type="EMBL" id="BGPR01011728">
    <property type="protein sequence ID" value="GBN52675.1"/>
    <property type="molecule type" value="Genomic_DNA"/>
</dbReference>
<name>A0A4Y2PL44_ARAVE</name>